<dbReference type="Pfam" id="PF13416">
    <property type="entry name" value="SBP_bac_8"/>
    <property type="match status" value="1"/>
</dbReference>
<evidence type="ECO:0000256" key="2">
    <source>
        <dbReference type="ARBA" id="ARBA00022448"/>
    </source>
</evidence>
<keyword evidence="4 5" id="KW-0732">Signal</keyword>
<reference evidence="6 7" key="2">
    <citation type="journal article" date="2010" name="Stand. Genomic Sci.">
        <title>Complete genome sequence of Nakamurella multipartita type strain (Y-104).</title>
        <authorList>
            <person name="Tice H."/>
            <person name="Mayilraj S."/>
            <person name="Sims D."/>
            <person name="Lapidus A."/>
            <person name="Nolan M."/>
            <person name="Lucas S."/>
            <person name="Glavina Del Rio T."/>
            <person name="Copeland A."/>
            <person name="Cheng J.F."/>
            <person name="Meincke L."/>
            <person name="Bruce D."/>
            <person name="Goodwin L."/>
            <person name="Pitluck S."/>
            <person name="Ivanova N."/>
            <person name="Mavromatis K."/>
            <person name="Ovchinnikova G."/>
            <person name="Pati A."/>
            <person name="Chen A."/>
            <person name="Palaniappan K."/>
            <person name="Land M."/>
            <person name="Hauser L."/>
            <person name="Chang Y.J."/>
            <person name="Jeffries C.D."/>
            <person name="Detter J.C."/>
            <person name="Brettin T."/>
            <person name="Rohde M."/>
            <person name="Goker M."/>
            <person name="Bristow J."/>
            <person name="Eisen J.A."/>
            <person name="Markowitz V."/>
            <person name="Hugenholtz P."/>
            <person name="Kyrpides N.C."/>
            <person name="Klenk H.P."/>
            <person name="Chen F."/>
        </authorList>
    </citation>
    <scope>NUCLEOTIDE SEQUENCE [LARGE SCALE GENOMIC DNA]</scope>
    <source>
        <strain evidence="7">ATCC 700099 / DSM 44233 / CIP 104796 / JCM 9543 / NBRC 105858 / Y-104</strain>
    </source>
</reference>
<feature type="signal peptide" evidence="5">
    <location>
        <begin position="1"/>
        <end position="20"/>
    </location>
</feature>
<evidence type="ECO:0000256" key="1">
    <source>
        <dbReference type="ARBA" id="ARBA00008520"/>
    </source>
</evidence>
<dbReference type="OrthoDB" id="9766758at2"/>
<dbReference type="SUPFAM" id="SSF53850">
    <property type="entry name" value="Periplasmic binding protein-like II"/>
    <property type="match status" value="1"/>
</dbReference>
<dbReference type="GO" id="GO:1901982">
    <property type="term" value="F:maltose binding"/>
    <property type="evidence" value="ECO:0007669"/>
    <property type="project" value="TreeGrafter"/>
</dbReference>
<dbReference type="HOGENOM" id="CLU_031285_17_2_11"/>
<dbReference type="PANTHER" id="PTHR30061">
    <property type="entry name" value="MALTOSE-BINDING PERIPLASMIC PROTEIN"/>
    <property type="match status" value="1"/>
</dbReference>
<dbReference type="PROSITE" id="PS51257">
    <property type="entry name" value="PROKAR_LIPOPROTEIN"/>
    <property type="match status" value="1"/>
</dbReference>
<dbReference type="GO" id="GO:0042956">
    <property type="term" value="P:maltodextrin transmembrane transport"/>
    <property type="evidence" value="ECO:0007669"/>
    <property type="project" value="TreeGrafter"/>
</dbReference>
<evidence type="ECO:0000256" key="3">
    <source>
        <dbReference type="ARBA" id="ARBA00022597"/>
    </source>
</evidence>
<dbReference type="AlphaFoldDB" id="C8X7W0"/>
<dbReference type="eggNOG" id="COG2182">
    <property type="taxonomic scope" value="Bacteria"/>
</dbReference>
<dbReference type="PRINTS" id="PR00181">
    <property type="entry name" value="MALTOSEBP"/>
</dbReference>
<protein>
    <submittedName>
        <fullName evidence="6">Extracellular solute-binding protein family 1</fullName>
    </submittedName>
</protein>
<dbReference type="EMBL" id="CP001737">
    <property type="protein sequence ID" value="ACV80963.1"/>
    <property type="molecule type" value="Genomic_DNA"/>
</dbReference>
<sequence length="444" mass="45644" precursor="true">MRRMLKIGLALAAVPLVISACSSGSSSSSTTSAASSAATGASSAASGSAAATGGGAAGGASTLTVWADNSANTAKAIQPLCEKWAAESGVTCVVRMFNGGTELQNALIQGNSTGDVPDVFEGPHDQIGRFQQNGILAPVDLGANTDKFIQAAVQGVTYNGATVGVPWAMENVALLTNKALSPTCPATLDEAVSNAEALIAAGTVQSGLGIGMQIGATGDGYHWQPLFSADGGYAFKQNADGTFDAKDMGIGSEGAIAAAKRLQDLTAKGIFGANVSFDIAKEAFTTGKSPYWITGPWAIPDAKAALGDNLMVCAIPNWEGSQYKSQPFIGVRAFFQPNNAKNPVLASTFLSDEVQTTEFMDAMFAVDPRPPAWKASFETAAADPIIKAFGEYGQQGIPMPSIPQMSNVFEDWGLAEFQVAGGADPTTTMQNAATSINQRNASLN</sequence>
<dbReference type="Gene3D" id="3.40.190.10">
    <property type="entry name" value="Periplasmic binding protein-like II"/>
    <property type="match status" value="2"/>
</dbReference>
<dbReference type="GO" id="GO:0015144">
    <property type="term" value="F:carbohydrate transmembrane transporter activity"/>
    <property type="evidence" value="ECO:0007669"/>
    <property type="project" value="InterPro"/>
</dbReference>
<dbReference type="Proteomes" id="UP000002218">
    <property type="component" value="Chromosome"/>
</dbReference>
<gene>
    <name evidence="6" type="ordered locus">Namu_4686</name>
</gene>
<dbReference type="PANTHER" id="PTHR30061:SF50">
    <property type="entry name" value="MALTOSE_MALTODEXTRIN-BINDING PERIPLASMIC PROTEIN"/>
    <property type="match status" value="1"/>
</dbReference>
<dbReference type="InterPro" id="IPR006060">
    <property type="entry name" value="Maltose/Cyclodextrin-bd"/>
</dbReference>
<evidence type="ECO:0000313" key="7">
    <source>
        <dbReference type="Proteomes" id="UP000002218"/>
    </source>
</evidence>
<keyword evidence="3" id="KW-0762">Sugar transport</keyword>
<reference evidence="7" key="1">
    <citation type="submission" date="2009-09" db="EMBL/GenBank/DDBJ databases">
        <title>The complete genome of Nakamurella multipartita DSM 44233.</title>
        <authorList>
            <consortium name="US DOE Joint Genome Institute (JGI-PGF)"/>
            <person name="Lucas S."/>
            <person name="Copeland A."/>
            <person name="Lapidus A."/>
            <person name="Glavina del Rio T."/>
            <person name="Dalin E."/>
            <person name="Tice H."/>
            <person name="Bruce D."/>
            <person name="Goodwin L."/>
            <person name="Pitluck S."/>
            <person name="Kyrpides N."/>
            <person name="Mavromatis K."/>
            <person name="Ivanova N."/>
            <person name="Ovchinnikova G."/>
            <person name="Sims D."/>
            <person name="Meincke L."/>
            <person name="Brettin T."/>
            <person name="Detter J.C."/>
            <person name="Han C."/>
            <person name="Larimer F."/>
            <person name="Land M."/>
            <person name="Hauser L."/>
            <person name="Markowitz V."/>
            <person name="Cheng J.-F."/>
            <person name="Hugenholtz P."/>
            <person name="Woyke T."/>
            <person name="Wu D."/>
            <person name="Klenk H.-P."/>
            <person name="Eisen J.A."/>
        </authorList>
    </citation>
    <scope>NUCLEOTIDE SEQUENCE [LARGE SCALE GENOMIC DNA]</scope>
    <source>
        <strain evidence="7">ATCC 700099 / DSM 44233 / CIP 104796 / JCM 9543 / NBRC 105858 / Y-104</strain>
    </source>
</reference>
<name>C8X7W0_NAKMY</name>
<dbReference type="InParanoid" id="C8X7W0"/>
<dbReference type="STRING" id="479431.Namu_4686"/>
<dbReference type="RefSeq" id="WP_015749777.1">
    <property type="nucleotide sequence ID" value="NC_013235.1"/>
</dbReference>
<accession>C8X7W0</accession>
<feature type="chain" id="PRO_5039483382" evidence="5">
    <location>
        <begin position="21"/>
        <end position="444"/>
    </location>
</feature>
<dbReference type="InterPro" id="IPR006059">
    <property type="entry name" value="SBP"/>
</dbReference>
<organism evidence="6 7">
    <name type="scientific">Nakamurella multipartita (strain ATCC 700099 / DSM 44233 / CIP 104796 / JCM 9543 / NBRC 105858 / Y-104)</name>
    <name type="common">Microsphaera multipartita</name>
    <dbReference type="NCBI Taxonomy" id="479431"/>
    <lineage>
        <taxon>Bacteria</taxon>
        <taxon>Bacillati</taxon>
        <taxon>Actinomycetota</taxon>
        <taxon>Actinomycetes</taxon>
        <taxon>Nakamurellales</taxon>
        <taxon>Nakamurellaceae</taxon>
        <taxon>Nakamurella</taxon>
    </lineage>
</organism>
<dbReference type="GO" id="GO:0055052">
    <property type="term" value="C:ATP-binding cassette (ABC) transporter complex, substrate-binding subunit-containing"/>
    <property type="evidence" value="ECO:0007669"/>
    <property type="project" value="TreeGrafter"/>
</dbReference>
<dbReference type="GO" id="GO:0015768">
    <property type="term" value="P:maltose transport"/>
    <property type="evidence" value="ECO:0007669"/>
    <property type="project" value="TreeGrafter"/>
</dbReference>
<evidence type="ECO:0000256" key="4">
    <source>
        <dbReference type="ARBA" id="ARBA00022729"/>
    </source>
</evidence>
<proteinExistence type="inferred from homology"/>
<evidence type="ECO:0000313" key="6">
    <source>
        <dbReference type="EMBL" id="ACV80963.1"/>
    </source>
</evidence>
<keyword evidence="2" id="KW-0813">Transport</keyword>
<comment type="similarity">
    <text evidence="1">Belongs to the bacterial solute-binding protein 1 family.</text>
</comment>
<dbReference type="KEGG" id="nml:Namu_4686"/>
<keyword evidence="7" id="KW-1185">Reference proteome</keyword>
<evidence type="ECO:0000256" key="5">
    <source>
        <dbReference type="SAM" id="SignalP"/>
    </source>
</evidence>